<evidence type="ECO:0000313" key="3">
    <source>
        <dbReference type="Proteomes" id="UP000020825"/>
    </source>
</evidence>
<name>X8CIP2_MYCIT</name>
<comment type="caution">
    <text evidence="2">The sequence shown here is derived from an EMBL/GenBank/DDBJ whole genome shotgun (WGS) entry which is preliminary data.</text>
</comment>
<sequence>MQSRISGTRGRQVRKLRARRKPLTFSSENWEKSAGTDPRAGHRRHSVYHRL</sequence>
<protein>
    <submittedName>
        <fullName evidence="2">Uncharacterized protein</fullName>
    </submittedName>
</protein>
<feature type="region of interest" description="Disordered" evidence="1">
    <location>
        <begin position="1"/>
        <end position="51"/>
    </location>
</feature>
<evidence type="ECO:0000313" key="2">
    <source>
        <dbReference type="EMBL" id="EUA55160.1"/>
    </source>
</evidence>
<accession>X8CIP2</accession>
<proteinExistence type="predicted"/>
<feature type="compositionally biased region" description="Basic residues" evidence="1">
    <location>
        <begin position="41"/>
        <end position="51"/>
    </location>
</feature>
<organism evidence="2 3">
    <name type="scientific">Mycobacterium intracellulare 1956</name>
    <dbReference type="NCBI Taxonomy" id="1299331"/>
    <lineage>
        <taxon>Bacteria</taxon>
        <taxon>Bacillati</taxon>
        <taxon>Actinomycetota</taxon>
        <taxon>Actinomycetes</taxon>
        <taxon>Mycobacteriales</taxon>
        <taxon>Mycobacteriaceae</taxon>
        <taxon>Mycobacterium</taxon>
        <taxon>Mycobacterium avium complex (MAC)</taxon>
    </lineage>
</organism>
<evidence type="ECO:0000256" key="1">
    <source>
        <dbReference type="SAM" id="MobiDB-lite"/>
    </source>
</evidence>
<gene>
    <name evidence="2" type="ORF">I550_3311</name>
</gene>
<reference evidence="2 3" key="1">
    <citation type="submission" date="2013-12" db="EMBL/GenBank/DDBJ databases">
        <authorList>
            <person name="Zelazny A."/>
            <person name="Olivier K."/>
            <person name="Holland S."/>
            <person name="Lenaerts A."/>
            <person name="Ordway D."/>
            <person name="DeGroote M.A."/>
            <person name="Parker T."/>
            <person name="Sizemore C."/>
            <person name="Tallon L.J."/>
            <person name="Sadzewicz L.K."/>
            <person name="Sengamalay N."/>
            <person name="Fraser C.M."/>
            <person name="Hine E."/>
            <person name="Shefchek K.A."/>
            <person name="Das S.P."/>
            <person name="Tettelin H."/>
        </authorList>
    </citation>
    <scope>NUCLEOTIDE SEQUENCE [LARGE SCALE GENOMIC DNA]</scope>
    <source>
        <strain evidence="2 3">1956</strain>
    </source>
</reference>
<dbReference type="PATRIC" id="fig|1299331.3.peg.3229"/>
<dbReference type="EMBL" id="JAOG01000002">
    <property type="protein sequence ID" value="EUA55160.1"/>
    <property type="molecule type" value="Genomic_DNA"/>
</dbReference>
<feature type="compositionally biased region" description="Basic residues" evidence="1">
    <location>
        <begin position="11"/>
        <end position="22"/>
    </location>
</feature>
<dbReference type="Proteomes" id="UP000020825">
    <property type="component" value="Unassembled WGS sequence"/>
</dbReference>
<dbReference type="AlphaFoldDB" id="X8CIP2"/>